<dbReference type="InterPro" id="IPR007365">
    <property type="entry name" value="TFR-like_dimer_dom"/>
</dbReference>
<organism evidence="2 3">
    <name type="scientific">Mytilus edulis</name>
    <name type="common">Blue mussel</name>
    <dbReference type="NCBI Taxonomy" id="6550"/>
    <lineage>
        <taxon>Eukaryota</taxon>
        <taxon>Metazoa</taxon>
        <taxon>Spiralia</taxon>
        <taxon>Lophotrochozoa</taxon>
        <taxon>Mollusca</taxon>
        <taxon>Bivalvia</taxon>
        <taxon>Autobranchia</taxon>
        <taxon>Pteriomorphia</taxon>
        <taxon>Mytilida</taxon>
        <taxon>Mytiloidea</taxon>
        <taxon>Mytilidae</taxon>
        <taxon>Mytilinae</taxon>
        <taxon>Mytilus</taxon>
    </lineage>
</organism>
<dbReference type="SUPFAM" id="SSF53187">
    <property type="entry name" value="Zn-dependent exopeptidases"/>
    <property type="match status" value="1"/>
</dbReference>
<dbReference type="PANTHER" id="PTHR10404">
    <property type="entry name" value="N-ACETYLATED-ALPHA-LINKED ACIDIC DIPEPTIDASE"/>
    <property type="match status" value="1"/>
</dbReference>
<accession>A0A8S3UTC6</accession>
<reference evidence="2" key="1">
    <citation type="submission" date="2021-03" db="EMBL/GenBank/DDBJ databases">
        <authorList>
            <person name="Bekaert M."/>
        </authorList>
    </citation>
    <scope>NUCLEOTIDE SEQUENCE</scope>
</reference>
<keyword evidence="3" id="KW-1185">Reference proteome</keyword>
<dbReference type="OrthoDB" id="5841748at2759"/>
<protein>
    <recommendedName>
        <fullName evidence="1">Transferrin receptor-like dimerisation domain-containing protein</fullName>
    </recommendedName>
</protein>
<dbReference type="Proteomes" id="UP000683360">
    <property type="component" value="Unassembled WGS sequence"/>
</dbReference>
<evidence type="ECO:0000313" key="2">
    <source>
        <dbReference type="EMBL" id="CAG2246036.1"/>
    </source>
</evidence>
<dbReference type="Pfam" id="PF04253">
    <property type="entry name" value="TFR_dimer"/>
    <property type="match status" value="1"/>
</dbReference>
<dbReference type="InterPro" id="IPR039373">
    <property type="entry name" value="Peptidase_M28B"/>
</dbReference>
<comment type="caution">
    <text evidence="2">The sequence shown here is derived from an EMBL/GenBank/DDBJ whole genome shotgun (WGS) entry which is preliminary data.</text>
</comment>
<dbReference type="AlphaFoldDB" id="A0A8S3UTC6"/>
<dbReference type="GO" id="GO:0004180">
    <property type="term" value="F:carboxypeptidase activity"/>
    <property type="evidence" value="ECO:0007669"/>
    <property type="project" value="TreeGrafter"/>
</dbReference>
<feature type="domain" description="Transferrin receptor-like dimerisation" evidence="1">
    <location>
        <begin position="137"/>
        <end position="170"/>
    </location>
</feature>
<evidence type="ECO:0000259" key="1">
    <source>
        <dbReference type="Pfam" id="PF04253"/>
    </source>
</evidence>
<sequence>MVFNFMHSPLLQDTLYETTKLIANPDKTSSYKTLYDIWNKRAPGENGEPSVYYSLGSGSDMATFYQRAGVPSVDNSFTYNSDKWPILSYPVYHSAYETINLFENYIDPDYSYNLAMAQLWSGMAWKLANDDLLKFDVRSAIDYRIINDKMIQFERAFIDPEGLPERRIYK</sequence>
<gene>
    <name evidence="2" type="ORF">MEDL_58025</name>
</gene>
<dbReference type="InterPro" id="IPR036757">
    <property type="entry name" value="TFR-like_dimer_dom_sf"/>
</dbReference>
<proteinExistence type="predicted"/>
<dbReference type="PANTHER" id="PTHR10404:SF46">
    <property type="entry name" value="VACUOLAR PROTEIN SORTING-ASSOCIATED PROTEIN 70"/>
    <property type="match status" value="1"/>
</dbReference>
<evidence type="ECO:0000313" key="3">
    <source>
        <dbReference type="Proteomes" id="UP000683360"/>
    </source>
</evidence>
<name>A0A8S3UTC6_MYTED</name>
<dbReference type="EMBL" id="CAJPWZ010002823">
    <property type="protein sequence ID" value="CAG2246036.1"/>
    <property type="molecule type" value="Genomic_DNA"/>
</dbReference>
<dbReference type="SUPFAM" id="SSF47672">
    <property type="entry name" value="Transferrin receptor-like dimerisation domain"/>
    <property type="match status" value="1"/>
</dbReference>
<dbReference type="Gene3D" id="3.40.630.10">
    <property type="entry name" value="Zn peptidases"/>
    <property type="match status" value="1"/>
</dbReference>